<reference evidence="7" key="2">
    <citation type="submission" date="2025-08" db="UniProtKB">
        <authorList>
            <consortium name="Ensembl"/>
        </authorList>
    </citation>
    <scope>IDENTIFICATION</scope>
</reference>
<dbReference type="PANTHER" id="PTHR15146:SF1">
    <property type="entry name" value="INTEGRAL MEMBRANE PROTEIN GPR137C"/>
    <property type="match status" value="1"/>
</dbReference>
<reference evidence="8" key="1">
    <citation type="submission" date="2018-06" db="EMBL/GenBank/DDBJ databases">
        <title>Genome assembly of Danube salmon.</title>
        <authorList>
            <person name="Macqueen D.J."/>
            <person name="Gundappa M.K."/>
        </authorList>
    </citation>
    <scope>NUCLEOTIDE SEQUENCE [LARGE SCALE GENOMIC DNA]</scope>
</reference>
<evidence type="ECO:0000313" key="7">
    <source>
        <dbReference type="Ensembl" id="ENSHHUP00000024456.1"/>
    </source>
</evidence>
<accession>A0A4W5LEW0</accession>
<dbReference type="GeneTree" id="ENSGT00940000153986"/>
<feature type="region of interest" description="Disordered" evidence="6">
    <location>
        <begin position="15"/>
        <end position="72"/>
    </location>
</feature>
<keyword evidence="3" id="KW-1133">Transmembrane helix</keyword>
<dbReference type="GO" id="GO:1904263">
    <property type="term" value="P:positive regulation of TORC1 signaling"/>
    <property type="evidence" value="ECO:0007669"/>
    <property type="project" value="TreeGrafter"/>
</dbReference>
<keyword evidence="4" id="KW-0472">Membrane</keyword>
<dbReference type="PANTHER" id="PTHR15146">
    <property type="entry name" value="INTEGRAL MEMBRANE PROTEIN GPR137"/>
    <property type="match status" value="1"/>
</dbReference>
<dbReference type="Ensembl" id="ENSHHUT00000025379.1">
    <property type="protein sequence ID" value="ENSHHUP00000024456.1"/>
    <property type="gene ID" value="ENSHHUG00000015348.1"/>
</dbReference>
<organism evidence="7 8">
    <name type="scientific">Hucho hucho</name>
    <name type="common">huchen</name>
    <dbReference type="NCBI Taxonomy" id="62062"/>
    <lineage>
        <taxon>Eukaryota</taxon>
        <taxon>Metazoa</taxon>
        <taxon>Chordata</taxon>
        <taxon>Craniata</taxon>
        <taxon>Vertebrata</taxon>
        <taxon>Euteleostomi</taxon>
        <taxon>Actinopterygii</taxon>
        <taxon>Neopterygii</taxon>
        <taxon>Teleostei</taxon>
        <taxon>Protacanthopterygii</taxon>
        <taxon>Salmoniformes</taxon>
        <taxon>Salmonidae</taxon>
        <taxon>Salmoninae</taxon>
        <taxon>Hucho</taxon>
    </lineage>
</organism>
<keyword evidence="2" id="KW-0812">Transmembrane</keyword>
<feature type="compositionally biased region" description="Basic and acidic residues" evidence="6">
    <location>
        <begin position="16"/>
        <end position="27"/>
    </location>
</feature>
<dbReference type="Proteomes" id="UP000314982">
    <property type="component" value="Unassembled WGS sequence"/>
</dbReference>
<evidence type="ECO:0000256" key="4">
    <source>
        <dbReference type="ARBA" id="ARBA00023136"/>
    </source>
</evidence>
<evidence type="ECO:0000256" key="5">
    <source>
        <dbReference type="ARBA" id="ARBA00023228"/>
    </source>
</evidence>
<keyword evidence="8" id="KW-1185">Reference proteome</keyword>
<reference evidence="7" key="3">
    <citation type="submission" date="2025-09" db="UniProtKB">
        <authorList>
            <consortium name="Ensembl"/>
        </authorList>
    </citation>
    <scope>IDENTIFICATION</scope>
</reference>
<dbReference type="InterPro" id="IPR029723">
    <property type="entry name" value="GPR137"/>
</dbReference>
<protein>
    <submittedName>
        <fullName evidence="7">Uncharacterized protein</fullName>
    </submittedName>
</protein>
<feature type="compositionally biased region" description="Polar residues" evidence="6">
    <location>
        <begin position="39"/>
        <end position="61"/>
    </location>
</feature>
<dbReference type="GO" id="GO:0005765">
    <property type="term" value="C:lysosomal membrane"/>
    <property type="evidence" value="ECO:0007669"/>
    <property type="project" value="UniProtKB-SubCell"/>
</dbReference>
<proteinExistence type="predicted"/>
<evidence type="ECO:0000313" key="8">
    <source>
        <dbReference type="Proteomes" id="UP000314982"/>
    </source>
</evidence>
<keyword evidence="5" id="KW-0458">Lysosome</keyword>
<dbReference type="AlphaFoldDB" id="A0A4W5LEW0"/>
<evidence type="ECO:0000256" key="1">
    <source>
        <dbReference type="ARBA" id="ARBA00004155"/>
    </source>
</evidence>
<evidence type="ECO:0000256" key="3">
    <source>
        <dbReference type="ARBA" id="ARBA00022989"/>
    </source>
</evidence>
<dbReference type="STRING" id="62062.ENSHHUP00000024456"/>
<evidence type="ECO:0000256" key="2">
    <source>
        <dbReference type="ARBA" id="ARBA00022692"/>
    </source>
</evidence>
<name>A0A4W5LEW0_9TELE</name>
<comment type="subcellular location">
    <subcellularLocation>
        <location evidence="1">Lysosome membrane</location>
        <topology evidence="1">Multi-pass membrane protein</topology>
    </subcellularLocation>
</comment>
<evidence type="ECO:0000256" key="6">
    <source>
        <dbReference type="SAM" id="MobiDB-lite"/>
    </source>
</evidence>
<sequence>MINSHSFSSRAYFFDNPRRYDSDDDLSRSINSKADRPSSVLSTSPQLGSSWYGSTQRNGSLTGVPHLTNGPQTSTAPLLLAYGNIQPDQHHNYHSTPQNYYATPHNYYLTPPNHYCTPQI</sequence>